<sequence>MRQLQTPLTELLGCRYPVIQTAMGWVADARLVAASGNAGAFGFLAGAVMSAEEVEQGIRQIKAASDRPFGVNFHMYTPAAADIVDICIREGVRAVSYSRSPAKKLVEKLKSAGIVCIPTVGALKHAVKAVQMGADAVVVQGGEGGGHTGSVAGNILLPQVVDALIGELKVPVVAAGGFKDGRGLVAALSYGAAGIAMGTRFLMTKESPVPDATKAQYLGASAEKIVVSRKLDGLPQRMIENPCLQQLQKSSALGLLWLAVKNGLAYTRQSGESLPAMLGAAWKMKKSNGLSLGQTMMAANAPMMIQQAMVKGHPDSGILPSGQVAGAILDLPNVAELIQSIAAEAEVSLARLEKLSKNHKREEAGAI</sequence>
<dbReference type="Gene3D" id="3.20.20.70">
    <property type="entry name" value="Aldolase class I"/>
    <property type="match status" value="1"/>
</dbReference>
<evidence type="ECO:0000313" key="5">
    <source>
        <dbReference type="Proteomes" id="UP001596425"/>
    </source>
</evidence>
<dbReference type="InterPro" id="IPR013785">
    <property type="entry name" value="Aldolase_TIM"/>
</dbReference>
<protein>
    <submittedName>
        <fullName evidence="4">NAD(P)H-dependent flavin oxidoreductase</fullName>
        <ecNumber evidence="4">1.13.12.-</ecNumber>
    </submittedName>
</protein>
<organism evidence="4 5">
    <name type="scientific">Microbulbifer taiwanensis</name>
    <dbReference type="NCBI Taxonomy" id="986746"/>
    <lineage>
        <taxon>Bacteria</taxon>
        <taxon>Pseudomonadati</taxon>
        <taxon>Pseudomonadota</taxon>
        <taxon>Gammaproteobacteria</taxon>
        <taxon>Cellvibrionales</taxon>
        <taxon>Microbulbiferaceae</taxon>
        <taxon>Microbulbifer</taxon>
    </lineage>
</organism>
<keyword evidence="5" id="KW-1185">Reference proteome</keyword>
<dbReference type="CDD" id="cd04730">
    <property type="entry name" value="NPD_like"/>
    <property type="match status" value="1"/>
</dbReference>
<keyword evidence="1" id="KW-0285">Flavoprotein</keyword>
<accession>A0ABW1YRY4</accession>
<dbReference type="GO" id="GO:0016491">
    <property type="term" value="F:oxidoreductase activity"/>
    <property type="evidence" value="ECO:0007669"/>
    <property type="project" value="UniProtKB-KW"/>
</dbReference>
<evidence type="ECO:0000256" key="3">
    <source>
        <dbReference type="ARBA" id="ARBA00023002"/>
    </source>
</evidence>
<keyword evidence="2" id="KW-0288">FMN</keyword>
<dbReference type="EC" id="1.13.12.-" evidence="4"/>
<dbReference type="SUPFAM" id="SSF51412">
    <property type="entry name" value="Inosine monophosphate dehydrogenase (IMPDH)"/>
    <property type="match status" value="1"/>
</dbReference>
<comment type="caution">
    <text evidence="4">The sequence shown here is derived from an EMBL/GenBank/DDBJ whole genome shotgun (WGS) entry which is preliminary data.</text>
</comment>
<dbReference type="RefSeq" id="WP_319024578.1">
    <property type="nucleotide sequence ID" value="NZ_JACZFR010000039.1"/>
</dbReference>
<dbReference type="EMBL" id="JBHSVR010000001">
    <property type="protein sequence ID" value="MFC6634327.1"/>
    <property type="molecule type" value="Genomic_DNA"/>
</dbReference>
<dbReference type="Proteomes" id="UP001596425">
    <property type="component" value="Unassembled WGS sequence"/>
</dbReference>
<evidence type="ECO:0000313" key="4">
    <source>
        <dbReference type="EMBL" id="MFC6634327.1"/>
    </source>
</evidence>
<reference evidence="5" key="1">
    <citation type="journal article" date="2019" name="Int. J. Syst. Evol. Microbiol.">
        <title>The Global Catalogue of Microorganisms (GCM) 10K type strain sequencing project: providing services to taxonomists for standard genome sequencing and annotation.</title>
        <authorList>
            <consortium name="The Broad Institute Genomics Platform"/>
            <consortium name="The Broad Institute Genome Sequencing Center for Infectious Disease"/>
            <person name="Wu L."/>
            <person name="Ma J."/>
        </authorList>
    </citation>
    <scope>NUCLEOTIDE SEQUENCE [LARGE SCALE GENOMIC DNA]</scope>
    <source>
        <strain evidence="5">CGMCC 1.13718</strain>
    </source>
</reference>
<name>A0ABW1YRY4_9GAMM</name>
<proteinExistence type="predicted"/>
<dbReference type="Pfam" id="PF03060">
    <property type="entry name" value="NMO"/>
    <property type="match status" value="1"/>
</dbReference>
<evidence type="ECO:0000256" key="1">
    <source>
        <dbReference type="ARBA" id="ARBA00022630"/>
    </source>
</evidence>
<keyword evidence="3 4" id="KW-0560">Oxidoreductase</keyword>
<dbReference type="PANTHER" id="PTHR32332">
    <property type="entry name" value="2-NITROPROPANE DIOXYGENASE"/>
    <property type="match status" value="1"/>
</dbReference>
<gene>
    <name evidence="4" type="ORF">ACFQBM_13585</name>
</gene>
<dbReference type="InterPro" id="IPR004136">
    <property type="entry name" value="NMO"/>
</dbReference>
<evidence type="ECO:0000256" key="2">
    <source>
        <dbReference type="ARBA" id="ARBA00022643"/>
    </source>
</evidence>
<dbReference type="PANTHER" id="PTHR32332:SF20">
    <property type="entry name" value="2-NITROPROPANE DIOXYGENASE-LIKE PROTEIN"/>
    <property type="match status" value="1"/>
</dbReference>